<dbReference type="SUPFAM" id="SSF52218">
    <property type="entry name" value="Flavoproteins"/>
    <property type="match status" value="1"/>
</dbReference>
<dbReference type="STRING" id="156978.CIMIT_06925"/>
<protein>
    <submittedName>
        <fullName evidence="6 7">Oxidoreductase</fullName>
        <ecNumber evidence="7">1.5.1.38</ecNumber>
    </submittedName>
</protein>
<dbReference type="HOGENOM" id="CLU_055322_3_1_11"/>
<dbReference type="EMBL" id="CP009211">
    <property type="protein sequence ID" value="AIJ33667.1"/>
    <property type="molecule type" value="Genomic_DNA"/>
</dbReference>
<organism evidence="6 8">
    <name type="scientific">Corynebacterium imitans</name>
    <dbReference type="NCBI Taxonomy" id="156978"/>
    <lineage>
        <taxon>Bacteria</taxon>
        <taxon>Bacillati</taxon>
        <taxon>Actinomycetota</taxon>
        <taxon>Actinomycetes</taxon>
        <taxon>Mycobacteriales</taxon>
        <taxon>Corynebacteriaceae</taxon>
        <taxon>Corynebacterium</taxon>
    </lineage>
</organism>
<dbReference type="eggNOG" id="COG0431">
    <property type="taxonomic scope" value="Bacteria"/>
</dbReference>
<dbReference type="PANTHER" id="PTHR43408">
    <property type="entry name" value="FMN REDUCTASE (NADPH)"/>
    <property type="match status" value="1"/>
</dbReference>
<evidence type="ECO:0000313" key="9">
    <source>
        <dbReference type="Proteomes" id="UP000215374"/>
    </source>
</evidence>
<evidence type="ECO:0000256" key="1">
    <source>
        <dbReference type="ARBA" id="ARBA00022630"/>
    </source>
</evidence>
<dbReference type="GO" id="GO:0052873">
    <property type="term" value="F:FMN reductase (NADPH) activity"/>
    <property type="evidence" value="ECO:0007669"/>
    <property type="project" value="UniProtKB-EC"/>
</dbReference>
<accession>A0A076NRY3</accession>
<evidence type="ECO:0000256" key="2">
    <source>
        <dbReference type="ARBA" id="ARBA00022643"/>
    </source>
</evidence>
<dbReference type="InterPro" id="IPR005025">
    <property type="entry name" value="FMN_Rdtase-like_dom"/>
</dbReference>
<name>A0A076NRY3_9CORY</name>
<dbReference type="RefSeq" id="WP_038590865.1">
    <property type="nucleotide sequence ID" value="NZ_CP009211.1"/>
</dbReference>
<sequence>MKQLMVVSAGLSTPSTTRHVADQIAAAVRAQVTARGEDLKVRTVEVREYAQDLTQLMLTGMDSPALETLKRDISSADGLVAVTPVFQGSYSGLFKMLFDALHTDSLNAMPTIIAATAGSQRHSLVTEYALRPLFTYLRANVVPTSLFAATEDFGNDEGAAFTRRVDRAARELAELLVTTSGAVSGLAGSLDKSAKPRPRRSGTDLDEFVPLGQLLGRQTGGQG</sequence>
<reference evidence="6 8" key="1">
    <citation type="submission" date="2014-08" db="EMBL/GenBank/DDBJ databases">
        <title>Complete genome sequence of Corynebacterium imitans DSM 44264, isolated from a five-month-old boy with suspected pharyngeal diphtheria.</title>
        <authorList>
            <person name="Mollmann S."/>
            <person name="Albersmeier A."/>
            <person name="Ruckert C."/>
            <person name="Tauch A."/>
        </authorList>
    </citation>
    <scope>NUCLEOTIDE SEQUENCE [LARGE SCALE GENOMIC DNA]</scope>
    <source>
        <strain evidence="6 8">DSM 44264</strain>
    </source>
</reference>
<dbReference type="AlphaFoldDB" id="A0A076NRY3"/>
<dbReference type="InterPro" id="IPR051814">
    <property type="entry name" value="NAD(P)H-dep_FMN_reductase"/>
</dbReference>
<dbReference type="Proteomes" id="UP000028780">
    <property type="component" value="Chromosome"/>
</dbReference>
<keyword evidence="3 7" id="KW-0560">Oxidoreductase</keyword>
<evidence type="ECO:0000259" key="5">
    <source>
        <dbReference type="Pfam" id="PF03358"/>
    </source>
</evidence>
<proteinExistence type="predicted"/>
<feature type="domain" description="NADPH-dependent FMN reductase-like" evidence="5">
    <location>
        <begin position="5"/>
        <end position="151"/>
    </location>
</feature>
<dbReference type="OrthoDB" id="1643408at2"/>
<dbReference type="EMBL" id="LT906467">
    <property type="protein sequence ID" value="SNV73661.1"/>
    <property type="molecule type" value="Genomic_DNA"/>
</dbReference>
<keyword evidence="2" id="KW-0288">FMN</keyword>
<dbReference type="EC" id="1.5.1.38" evidence="7"/>
<keyword evidence="1" id="KW-0285">Flavoprotein</keyword>
<dbReference type="Gene3D" id="3.40.50.360">
    <property type="match status" value="1"/>
</dbReference>
<dbReference type="KEGG" id="cii:CIMIT_06925"/>
<feature type="region of interest" description="Disordered" evidence="4">
    <location>
        <begin position="186"/>
        <end position="205"/>
    </location>
</feature>
<evidence type="ECO:0000313" key="7">
    <source>
        <dbReference type="EMBL" id="SNV73661.1"/>
    </source>
</evidence>
<dbReference type="Pfam" id="PF03358">
    <property type="entry name" value="FMN_red"/>
    <property type="match status" value="1"/>
</dbReference>
<dbReference type="Proteomes" id="UP000215374">
    <property type="component" value="Chromosome 1"/>
</dbReference>
<evidence type="ECO:0000313" key="8">
    <source>
        <dbReference type="Proteomes" id="UP000028780"/>
    </source>
</evidence>
<evidence type="ECO:0000313" key="6">
    <source>
        <dbReference type="EMBL" id="AIJ33667.1"/>
    </source>
</evidence>
<reference evidence="7 9" key="2">
    <citation type="submission" date="2017-06" db="EMBL/GenBank/DDBJ databases">
        <authorList>
            <consortium name="Pathogen Informatics"/>
        </authorList>
    </citation>
    <scope>NUCLEOTIDE SEQUENCE [LARGE SCALE GENOMIC DNA]</scope>
    <source>
        <strain evidence="7 9">NCTC13015</strain>
    </source>
</reference>
<dbReference type="NCBIfam" id="TIGR04037">
    <property type="entry name" value="LLM_duo_CE1759"/>
    <property type="match status" value="1"/>
</dbReference>
<keyword evidence="8" id="KW-1185">Reference proteome</keyword>
<evidence type="ECO:0000256" key="3">
    <source>
        <dbReference type="ARBA" id="ARBA00023002"/>
    </source>
</evidence>
<dbReference type="InterPro" id="IPR023932">
    <property type="entry name" value="CE1759_FMN_reduct"/>
</dbReference>
<evidence type="ECO:0000256" key="4">
    <source>
        <dbReference type="SAM" id="MobiDB-lite"/>
    </source>
</evidence>
<dbReference type="InterPro" id="IPR029039">
    <property type="entry name" value="Flavoprotein-like_sf"/>
</dbReference>
<gene>
    <name evidence="7" type="primary">ssuE</name>
    <name evidence="6" type="ORF">CIMIT_06925</name>
    <name evidence="7" type="ORF">SAMEA4535761_01445</name>
</gene>
<dbReference type="PANTHER" id="PTHR43408:SF2">
    <property type="entry name" value="FMN REDUCTASE (NADPH)"/>
    <property type="match status" value="1"/>
</dbReference>